<dbReference type="Pfam" id="PF11747">
    <property type="entry name" value="RebB"/>
    <property type="match status" value="1"/>
</dbReference>
<accession>A0A7W9F7S9</accession>
<gene>
    <name evidence="1" type="ORF">GGQ93_001063</name>
</gene>
<dbReference type="AlphaFoldDB" id="A0A7W9F7S9"/>
<protein>
    <recommendedName>
        <fullName evidence="3">Killing trait domain-containing protein</fullName>
    </recommendedName>
</protein>
<name>A0A7W9F7S9_9CAUL</name>
<comment type="caution">
    <text evidence="1">The sequence shown here is derived from an EMBL/GenBank/DDBJ whole genome shotgun (WGS) entry which is preliminary data.</text>
</comment>
<dbReference type="Proteomes" id="UP000527324">
    <property type="component" value="Unassembled WGS sequence"/>
</dbReference>
<reference evidence="1 2" key="1">
    <citation type="submission" date="2020-08" db="EMBL/GenBank/DDBJ databases">
        <title>Genomic Encyclopedia of Type Strains, Phase IV (KMG-IV): sequencing the most valuable type-strain genomes for metagenomic binning, comparative biology and taxonomic classification.</title>
        <authorList>
            <person name="Goeker M."/>
        </authorList>
    </citation>
    <scope>NUCLEOTIDE SEQUENCE [LARGE SCALE GENOMIC DNA]</scope>
    <source>
        <strain evidence="1 2">DSM 4731</strain>
    </source>
</reference>
<evidence type="ECO:0000313" key="1">
    <source>
        <dbReference type="EMBL" id="MBB5739361.1"/>
    </source>
</evidence>
<keyword evidence="2" id="KW-1185">Reference proteome</keyword>
<evidence type="ECO:0008006" key="3">
    <source>
        <dbReference type="Google" id="ProtNLM"/>
    </source>
</evidence>
<dbReference type="RefSeq" id="WP_054765736.1">
    <property type="nucleotide sequence ID" value="NZ_CAJFZW010000040.1"/>
</dbReference>
<proteinExistence type="predicted"/>
<sequence length="121" mass="12746">MSEASNKSGGADKGSPNLGDYEDILKLALELSRNPATAPIADSVASTLLTVIGSGPSFAAMQSLVAANQASGLMYHNAVAHQQTTNILGMVATMNCVNALMDKPSFVPWPDINPRREEPFE</sequence>
<evidence type="ECO:0000313" key="2">
    <source>
        <dbReference type="Proteomes" id="UP000527324"/>
    </source>
</evidence>
<dbReference type="InterPro" id="IPR021070">
    <property type="entry name" value="Killing_trait_RebB"/>
</dbReference>
<dbReference type="GeneID" id="88838708"/>
<organism evidence="1 2">
    <name type="scientific">Brevundimonas aurantiaca</name>
    <dbReference type="NCBI Taxonomy" id="74316"/>
    <lineage>
        <taxon>Bacteria</taxon>
        <taxon>Pseudomonadati</taxon>
        <taxon>Pseudomonadota</taxon>
        <taxon>Alphaproteobacteria</taxon>
        <taxon>Caulobacterales</taxon>
        <taxon>Caulobacteraceae</taxon>
        <taxon>Brevundimonas</taxon>
    </lineage>
</organism>
<dbReference type="EMBL" id="JACHOQ010000002">
    <property type="protein sequence ID" value="MBB5739361.1"/>
    <property type="molecule type" value="Genomic_DNA"/>
</dbReference>